<dbReference type="InterPro" id="IPR000594">
    <property type="entry name" value="ThiF_NAD_FAD-bd"/>
</dbReference>
<evidence type="ECO:0000256" key="7">
    <source>
        <dbReference type="ARBA" id="ARBA00063809"/>
    </source>
</evidence>
<dbReference type="PATRIC" id="fig|482957.22.peg.3199"/>
<evidence type="ECO:0000256" key="6">
    <source>
        <dbReference type="ARBA" id="ARBA00055169"/>
    </source>
</evidence>
<evidence type="ECO:0000256" key="5">
    <source>
        <dbReference type="ARBA" id="ARBA00052218"/>
    </source>
</evidence>
<keyword evidence="3" id="KW-0547">Nucleotide-binding</keyword>
<dbReference type="Proteomes" id="UP000002705">
    <property type="component" value="Chromosome 1"/>
</dbReference>
<dbReference type="AlphaFoldDB" id="Q39CN4"/>
<dbReference type="GO" id="GO:0061605">
    <property type="term" value="F:molybdopterin-synthase adenylyltransferase activity"/>
    <property type="evidence" value="ECO:0007669"/>
    <property type="project" value="UniProtKB-EC"/>
</dbReference>
<dbReference type="Gene3D" id="3.40.50.720">
    <property type="entry name" value="NAD(P)-binding Rossmann-like Domain"/>
    <property type="match status" value="1"/>
</dbReference>
<dbReference type="InterPro" id="IPR045886">
    <property type="entry name" value="ThiF/MoeB/HesA"/>
</dbReference>
<keyword evidence="4" id="KW-0067">ATP-binding</keyword>
<dbReference type="EC" id="2.7.7.80" evidence="8"/>
<comment type="similarity">
    <text evidence="1">Belongs to the HesA/MoeB/ThiF family.</text>
</comment>
<evidence type="ECO:0000256" key="9">
    <source>
        <dbReference type="ARBA" id="ARBA00073635"/>
    </source>
</evidence>
<dbReference type="InterPro" id="IPR035985">
    <property type="entry name" value="Ubiquitin-activating_enz"/>
</dbReference>
<dbReference type="Pfam" id="PF00899">
    <property type="entry name" value="ThiF"/>
    <property type="match status" value="1"/>
</dbReference>
<reference evidence="15" key="1">
    <citation type="submission" date="2009-01" db="EMBL/GenBank/DDBJ databases">
        <title>Complete sequence of chromosome 1 of Burkholderia sp. 383.</title>
        <authorList>
            <consortium name="US DOE Joint Genome Institute"/>
            <person name="Copeland A."/>
            <person name="Lucas S."/>
            <person name="Lapidus A."/>
            <person name="Barry K."/>
            <person name="Detter J.C."/>
            <person name="Glavina T."/>
            <person name="Hammon N."/>
            <person name="Israni S."/>
            <person name="Pitluck S."/>
            <person name="Chain P."/>
            <person name="Malfatti S."/>
            <person name="Shin M."/>
            <person name="Vergez L."/>
            <person name="Schmutz J."/>
            <person name="Larimer F."/>
            <person name="Land M."/>
            <person name="Kyrpides N."/>
            <person name="Lykidis A."/>
            <person name="Richardson P."/>
        </authorList>
    </citation>
    <scope>NUCLEOTIDE SEQUENCE</scope>
    <source>
        <strain evidence="15">383</strain>
    </source>
</reference>
<evidence type="ECO:0000256" key="12">
    <source>
        <dbReference type="ARBA" id="ARBA00078531"/>
    </source>
</evidence>
<comment type="function">
    <text evidence="6">Catalyzes the adenylation by ATP of the carboxyl group of the C-terminal glycine of sulfur carrier protein MoaD.</text>
</comment>
<name>Q39CN4_BURL3</name>
<dbReference type="CDD" id="cd00757">
    <property type="entry name" value="ThiF_MoeB_HesA_family"/>
    <property type="match status" value="1"/>
</dbReference>
<keyword evidence="16" id="KW-1185">Reference proteome</keyword>
<evidence type="ECO:0000256" key="8">
    <source>
        <dbReference type="ARBA" id="ARBA00066884"/>
    </source>
</evidence>
<accession>Q39CN4</accession>
<evidence type="ECO:0000313" key="15">
    <source>
        <dbReference type="EMBL" id="ABB09782.1"/>
    </source>
</evidence>
<evidence type="ECO:0000256" key="11">
    <source>
        <dbReference type="ARBA" id="ARBA00075328"/>
    </source>
</evidence>
<dbReference type="HOGENOM" id="CLU_013325_10_3_4"/>
<keyword evidence="2" id="KW-0808">Transferase</keyword>
<evidence type="ECO:0000256" key="2">
    <source>
        <dbReference type="ARBA" id="ARBA00022679"/>
    </source>
</evidence>
<dbReference type="FunFam" id="3.40.50.720:FF:000033">
    <property type="entry name" value="Adenylyltransferase and sulfurtransferase MOCS3"/>
    <property type="match status" value="1"/>
</dbReference>
<evidence type="ECO:0000256" key="3">
    <source>
        <dbReference type="ARBA" id="ARBA00022741"/>
    </source>
</evidence>
<dbReference type="GO" id="GO:0004792">
    <property type="term" value="F:thiosulfate-cyanide sulfurtransferase activity"/>
    <property type="evidence" value="ECO:0007669"/>
    <property type="project" value="TreeGrafter"/>
</dbReference>
<feature type="domain" description="THIF-type NAD/FAD binding fold" evidence="14">
    <location>
        <begin position="30"/>
        <end position="266"/>
    </location>
</feature>
<dbReference type="GO" id="GO:0008146">
    <property type="term" value="F:sulfotransferase activity"/>
    <property type="evidence" value="ECO:0007669"/>
    <property type="project" value="TreeGrafter"/>
</dbReference>
<proteinExistence type="inferred from homology"/>
<dbReference type="NCBIfam" id="NF004281">
    <property type="entry name" value="PRK05690.1"/>
    <property type="match status" value="1"/>
</dbReference>
<dbReference type="PANTHER" id="PTHR10953:SF102">
    <property type="entry name" value="ADENYLYLTRANSFERASE AND SULFURTRANSFERASE MOCS3"/>
    <property type="match status" value="1"/>
</dbReference>
<dbReference type="EMBL" id="CP000151">
    <property type="protein sequence ID" value="ABB09782.1"/>
    <property type="molecule type" value="Genomic_DNA"/>
</dbReference>
<evidence type="ECO:0000256" key="4">
    <source>
        <dbReference type="ARBA" id="ARBA00022840"/>
    </source>
</evidence>
<evidence type="ECO:0000313" key="16">
    <source>
        <dbReference type="Proteomes" id="UP000002705"/>
    </source>
</evidence>
<dbReference type="PANTHER" id="PTHR10953">
    <property type="entry name" value="UBIQUITIN-ACTIVATING ENZYME E1"/>
    <property type="match status" value="1"/>
</dbReference>
<evidence type="ECO:0000256" key="10">
    <source>
        <dbReference type="ARBA" id="ARBA00075110"/>
    </source>
</evidence>
<dbReference type="GO" id="GO:0005829">
    <property type="term" value="C:cytosol"/>
    <property type="evidence" value="ECO:0007669"/>
    <property type="project" value="TreeGrafter"/>
</dbReference>
<dbReference type="KEGG" id="bur:Bcep18194_A6188"/>
<organism evidence="15 16">
    <name type="scientific">Burkholderia lata (strain ATCC 17760 / DSM 23089 / LMG 22485 / NCIMB 9086 / R18194 / 383)</name>
    <dbReference type="NCBI Taxonomy" id="482957"/>
    <lineage>
        <taxon>Bacteria</taxon>
        <taxon>Pseudomonadati</taxon>
        <taxon>Pseudomonadota</taxon>
        <taxon>Betaproteobacteria</taxon>
        <taxon>Burkholderiales</taxon>
        <taxon>Burkholderiaceae</taxon>
        <taxon>Burkholderia</taxon>
        <taxon>Burkholderia cepacia complex</taxon>
    </lineage>
</organism>
<evidence type="ECO:0000256" key="13">
    <source>
        <dbReference type="SAM" id="MobiDB-lite"/>
    </source>
</evidence>
<protein>
    <recommendedName>
        <fullName evidence="9">Molybdopterin-synthase adenylyltransferase</fullName>
        <ecNumber evidence="8">2.7.7.80</ecNumber>
    </recommendedName>
    <alternativeName>
        <fullName evidence="12">MoaD protein adenylase</fullName>
    </alternativeName>
    <alternativeName>
        <fullName evidence="10">Molybdopterin-converting factor subunit 1 adenylase</fullName>
    </alternativeName>
    <alternativeName>
        <fullName evidence="11">Sulfur carrier protein MoaD adenylyltransferase</fullName>
    </alternativeName>
</protein>
<comment type="catalytic activity">
    <reaction evidence="5">
        <text>[molybdopterin-synthase sulfur-carrier protein]-C-terminal Gly-Gly + ATP + H(+) = [molybdopterin-synthase sulfur-carrier protein]-C-terminal Gly-Gly-AMP + diphosphate</text>
        <dbReference type="Rhea" id="RHEA:43616"/>
        <dbReference type="Rhea" id="RHEA-COMP:12159"/>
        <dbReference type="Rhea" id="RHEA-COMP:12202"/>
        <dbReference type="ChEBI" id="CHEBI:15378"/>
        <dbReference type="ChEBI" id="CHEBI:30616"/>
        <dbReference type="ChEBI" id="CHEBI:33019"/>
        <dbReference type="ChEBI" id="CHEBI:90618"/>
        <dbReference type="ChEBI" id="CHEBI:90778"/>
        <dbReference type="EC" id="2.7.7.80"/>
    </reaction>
</comment>
<dbReference type="GO" id="GO:0005524">
    <property type="term" value="F:ATP binding"/>
    <property type="evidence" value="ECO:0007669"/>
    <property type="project" value="UniProtKB-KW"/>
</dbReference>
<evidence type="ECO:0000259" key="14">
    <source>
        <dbReference type="Pfam" id="PF00899"/>
    </source>
</evidence>
<sequence length="271" mass="29101">MARFSCAPKITTPPPPRPRLPMNDDQLLRYSRHILVDEIGIEAQQRFLDAHAIVVGAGGLGSPAAMYLAASGVGTITLVDADTVDLTNLQRQILHVTASVGRHKVESGRDALAQLNPDVKVNAVAERVDDAWLDAHVPHATVVLDCTDNFATRHAINRACVAHGVPLVSGAALRFDGQISTFDFRDPAAPCYACVFPEDQPFEEVACATMGVFAPTVGIIGAMQAAEALRVIGEIGKTLNGRLMMLDSLRMEWTTMKIARQADCPVCGGRH</sequence>
<comment type="subunit">
    <text evidence="7">Homodimer. Forms a stable heterotetrameric complex of 2 MoeB and 2 MoaD during adenylation of MoaD.</text>
</comment>
<dbReference type="GO" id="GO:0008641">
    <property type="term" value="F:ubiquitin-like modifier activating enzyme activity"/>
    <property type="evidence" value="ECO:0007669"/>
    <property type="project" value="InterPro"/>
</dbReference>
<dbReference type="SUPFAM" id="SSF69572">
    <property type="entry name" value="Activating enzymes of the ubiquitin-like proteins"/>
    <property type="match status" value="1"/>
</dbReference>
<feature type="region of interest" description="Disordered" evidence="13">
    <location>
        <begin position="1"/>
        <end position="22"/>
    </location>
</feature>
<evidence type="ECO:0000256" key="1">
    <source>
        <dbReference type="ARBA" id="ARBA00009919"/>
    </source>
</evidence>
<gene>
    <name evidence="15" type="ordered locus">Bcep18194_A6188</name>
</gene>